<evidence type="ECO:0000313" key="2">
    <source>
        <dbReference type="RefSeq" id="XP_018007719.1"/>
    </source>
</evidence>
<dbReference type="RefSeq" id="XP_018007719.1">
    <property type="nucleotide sequence ID" value="XM_018152230.1"/>
</dbReference>
<gene>
    <name evidence="2" type="primary">LOC108665476</name>
</gene>
<keyword evidence="1" id="KW-1185">Reference proteome</keyword>
<sequence length="428" mass="47209">MARATVIRTSKVAPCAEAFRPSVGPVASSVECVVEVLIKVHLKGVSADIAKYIQVEPIVSTQVFFKQRKAEEFEKSVLPATTTSFFGTELLTNDLLSPEDEIEYKTLATKRVTFCDYITAEDECRAKLAGDLSSIKVKNTSPGILKKNGLVSYLKSDGSQTESFTVENDSECEVTPREFKTNAVLSDDVILAEENSVNCISSLPQPYSGSESILIPLKDNTANKVEAEQPLEQKLSAHPTDQTTQQSPTEWKLPEILQHEVEVYRLKNATTAQNRRVNYKMATETDQIAFNSSLKDYLTKVGLEDLWGYLKVLGCFVVGDLQYLEPSELLALPVLARRRLATHLAAIKLKLPQCKKDASLKEVLQEQGLDHALGYVVALGADTLADLRLLTEDDLAPLPPLTKRRLAVISDRCTGKDKDNGAAPDYLM</sequence>
<dbReference type="GeneID" id="108665476"/>
<accession>A0A8B7N3A8</accession>
<organism evidence="1 2">
    <name type="scientific">Hyalella azteca</name>
    <name type="common">Amphipod</name>
    <dbReference type="NCBI Taxonomy" id="294128"/>
    <lineage>
        <taxon>Eukaryota</taxon>
        <taxon>Metazoa</taxon>
        <taxon>Ecdysozoa</taxon>
        <taxon>Arthropoda</taxon>
        <taxon>Crustacea</taxon>
        <taxon>Multicrustacea</taxon>
        <taxon>Malacostraca</taxon>
        <taxon>Eumalacostraca</taxon>
        <taxon>Peracarida</taxon>
        <taxon>Amphipoda</taxon>
        <taxon>Senticaudata</taxon>
        <taxon>Talitrida</taxon>
        <taxon>Talitroidea</taxon>
        <taxon>Hyalellidae</taxon>
        <taxon>Hyalella</taxon>
    </lineage>
</organism>
<dbReference type="OrthoDB" id="10580537at2759"/>
<dbReference type="AlphaFoldDB" id="A0A8B7N3A8"/>
<dbReference type="Proteomes" id="UP000694843">
    <property type="component" value="Unplaced"/>
</dbReference>
<reference evidence="2" key="1">
    <citation type="submission" date="2025-08" db="UniProtKB">
        <authorList>
            <consortium name="RefSeq"/>
        </authorList>
    </citation>
    <scope>IDENTIFICATION</scope>
    <source>
        <tissue evidence="2">Whole organism</tissue>
    </source>
</reference>
<evidence type="ECO:0000313" key="1">
    <source>
        <dbReference type="Proteomes" id="UP000694843"/>
    </source>
</evidence>
<dbReference type="KEGG" id="hazt:108665476"/>
<protein>
    <submittedName>
        <fullName evidence="2">Uncharacterized protein LOC108665476</fullName>
    </submittedName>
</protein>
<name>A0A8B7N3A8_HYAAZ</name>
<proteinExistence type="predicted"/>